<dbReference type="InterPro" id="IPR025917">
    <property type="entry name" value="YuiB"/>
</dbReference>
<dbReference type="EMBL" id="MOXJ01000020">
    <property type="protein sequence ID" value="PDO10096.1"/>
    <property type="molecule type" value="Genomic_DNA"/>
</dbReference>
<keyword evidence="1" id="KW-0472">Membrane</keyword>
<sequence length="94" mass="10291">MLQAVIATILIFVLAFGVGFILNMLLKTTWFPVFLYAATVVGLGVYWAWGPGTLLENLLKYTVADYTPFVGGLAGAVLSGAAIRSLRRRGYRMF</sequence>
<organism evidence="2 3">
    <name type="scientific">Candidatus Reconcilbacillus cellulovorans</name>
    <dbReference type="NCBI Taxonomy" id="1906605"/>
    <lineage>
        <taxon>Bacteria</taxon>
        <taxon>Bacillati</taxon>
        <taxon>Bacillota</taxon>
        <taxon>Bacilli</taxon>
        <taxon>Bacillales</taxon>
        <taxon>Paenibacillaceae</taxon>
        <taxon>Candidatus Reconcilbacillus</taxon>
    </lineage>
</organism>
<dbReference type="Pfam" id="PF14068">
    <property type="entry name" value="YuiB"/>
    <property type="match status" value="1"/>
</dbReference>
<feature type="transmembrane region" description="Helical" evidence="1">
    <location>
        <begin position="6"/>
        <end position="26"/>
    </location>
</feature>
<feature type="transmembrane region" description="Helical" evidence="1">
    <location>
        <begin position="33"/>
        <end position="49"/>
    </location>
</feature>
<keyword evidence="1" id="KW-0812">Transmembrane</keyword>
<dbReference type="Proteomes" id="UP000243688">
    <property type="component" value="Unassembled WGS sequence"/>
</dbReference>
<evidence type="ECO:0000256" key="1">
    <source>
        <dbReference type="SAM" id="Phobius"/>
    </source>
</evidence>
<comment type="caution">
    <text evidence="2">The sequence shown here is derived from an EMBL/GenBank/DDBJ whole genome shotgun (WGS) entry which is preliminary data.</text>
</comment>
<protein>
    <submittedName>
        <fullName evidence="2">Uncharacterized protein</fullName>
    </submittedName>
</protein>
<reference evidence="2 3" key="1">
    <citation type="submission" date="2016-12" db="EMBL/GenBank/DDBJ databases">
        <title>Candidatus Reconcilibacillus cellulovorans genome.</title>
        <authorList>
            <person name="Kolinko S."/>
            <person name="Wu Y.-W."/>
            <person name="Tachea F."/>
            <person name="Denzel E."/>
            <person name="Hiras J."/>
            <person name="Baecker N."/>
            <person name="Chan L.J."/>
            <person name="Eichorst S.A."/>
            <person name="Frey D."/>
            <person name="Adams P.D."/>
            <person name="Pray T."/>
            <person name="Tanjore D."/>
            <person name="Petzold C.J."/>
            <person name="Gladden J.M."/>
            <person name="Simmons B.A."/>
            <person name="Singer S.W."/>
        </authorList>
    </citation>
    <scope>NUCLEOTIDE SEQUENCE [LARGE SCALE GENOMIC DNA]</scope>
    <source>
        <strain evidence="2">JTherm</strain>
    </source>
</reference>
<accession>A0A2A6DZW2</accession>
<gene>
    <name evidence="2" type="ORF">BLM47_09020</name>
</gene>
<evidence type="ECO:0000313" key="3">
    <source>
        <dbReference type="Proteomes" id="UP000243688"/>
    </source>
</evidence>
<evidence type="ECO:0000313" key="2">
    <source>
        <dbReference type="EMBL" id="PDO10096.1"/>
    </source>
</evidence>
<dbReference type="AlphaFoldDB" id="A0A2A6DZW2"/>
<keyword evidence="1" id="KW-1133">Transmembrane helix</keyword>
<name>A0A2A6DZW2_9BACL</name>
<feature type="transmembrane region" description="Helical" evidence="1">
    <location>
        <begin position="69"/>
        <end position="86"/>
    </location>
</feature>
<proteinExistence type="predicted"/>